<keyword evidence="3" id="KW-1185">Reference proteome</keyword>
<dbReference type="EMBL" id="JAUEDK010000002">
    <property type="protein sequence ID" value="MDN0073623.1"/>
    <property type="molecule type" value="Genomic_DNA"/>
</dbReference>
<dbReference type="InterPro" id="IPR006311">
    <property type="entry name" value="TAT_signal"/>
</dbReference>
<organism evidence="2 3">
    <name type="scientific">Crenobacter oryzisoli</name>
    <dbReference type="NCBI Taxonomy" id="3056844"/>
    <lineage>
        <taxon>Bacteria</taxon>
        <taxon>Pseudomonadati</taxon>
        <taxon>Pseudomonadota</taxon>
        <taxon>Betaproteobacteria</taxon>
        <taxon>Neisseriales</taxon>
        <taxon>Neisseriaceae</taxon>
        <taxon>Crenobacter</taxon>
    </lineage>
</organism>
<sequence>MLTRRQLIKTGAVGAVALVAAAYLAGPAEERTVLGAQPLGFLTSHDMPIVRAIAPAMLGLAPGGANPSLDELVAGVDKAILALPIAVQQEVRELFDLLQNRWLRRWLAGVHSPWADVRPDEAAAFLARWQDGAFVLLRTGYQALHKLINAAWYGNPKSWAGIGYQQPARVMEVLP</sequence>
<feature type="chain" id="PRO_5045211213" evidence="1">
    <location>
        <begin position="26"/>
        <end position="175"/>
    </location>
</feature>
<reference evidence="2" key="1">
    <citation type="submission" date="2023-06" db="EMBL/GenBank/DDBJ databases">
        <authorList>
            <person name="Zhang S."/>
        </authorList>
    </citation>
    <scope>NUCLEOTIDE SEQUENCE</scope>
    <source>
        <strain evidence="2">SG2303</strain>
    </source>
</reference>
<name>A0ABT7XIK1_9NEIS</name>
<dbReference type="RefSeq" id="WP_289828152.1">
    <property type="nucleotide sequence ID" value="NZ_JAUEDK010000002.1"/>
</dbReference>
<dbReference type="Proteomes" id="UP001168540">
    <property type="component" value="Unassembled WGS sequence"/>
</dbReference>
<dbReference type="PROSITE" id="PS51318">
    <property type="entry name" value="TAT"/>
    <property type="match status" value="1"/>
</dbReference>
<evidence type="ECO:0000313" key="3">
    <source>
        <dbReference type="Proteomes" id="UP001168540"/>
    </source>
</evidence>
<dbReference type="NCBIfam" id="TIGR01409">
    <property type="entry name" value="TAT_signal_seq"/>
    <property type="match status" value="1"/>
</dbReference>
<proteinExistence type="predicted"/>
<accession>A0ABT7XIK1</accession>
<keyword evidence="1" id="KW-0732">Signal</keyword>
<evidence type="ECO:0000313" key="2">
    <source>
        <dbReference type="EMBL" id="MDN0073623.1"/>
    </source>
</evidence>
<gene>
    <name evidence="2" type="ORF">QU481_01780</name>
</gene>
<dbReference type="InterPro" id="IPR019546">
    <property type="entry name" value="TAT_signal_bac_arc"/>
</dbReference>
<evidence type="ECO:0000256" key="1">
    <source>
        <dbReference type="SAM" id="SignalP"/>
    </source>
</evidence>
<feature type="signal peptide" evidence="1">
    <location>
        <begin position="1"/>
        <end position="25"/>
    </location>
</feature>
<comment type="caution">
    <text evidence="2">The sequence shown here is derived from an EMBL/GenBank/DDBJ whole genome shotgun (WGS) entry which is preliminary data.</text>
</comment>
<protein>
    <submittedName>
        <fullName evidence="2">Twin-arginine translocation signal domain-containing protein</fullName>
    </submittedName>
</protein>